<gene>
    <name evidence="2" type="ORF">OD459_24715</name>
</gene>
<dbReference type="AlphaFoldDB" id="A0AA46PQ35"/>
<protein>
    <recommendedName>
        <fullName evidence="1">DUF6884 domain-containing protein</fullName>
    </recommendedName>
</protein>
<sequence length="121" mass="14002">MARVVKSLGCNQAIKYIEQQDYDKWYVLSAKYGLLGQHDVIEPYDLTLNNMKVSERKEWSELVIKQIEKLELNITKIDFYAGEKYRDYIIPALVQKGIVSNVPLQGKGIGEQLSFYTTHTK</sequence>
<feature type="domain" description="DUF6884" evidence="1">
    <location>
        <begin position="12"/>
        <end position="117"/>
    </location>
</feature>
<evidence type="ECO:0000313" key="3">
    <source>
        <dbReference type="Proteomes" id="UP001163104"/>
    </source>
</evidence>
<proteinExistence type="predicted"/>
<evidence type="ECO:0000259" key="1">
    <source>
        <dbReference type="Pfam" id="PF21818"/>
    </source>
</evidence>
<dbReference type="RefSeq" id="WP_263599605.1">
    <property type="nucleotide sequence ID" value="NZ_CP107027.1"/>
</dbReference>
<reference evidence="2" key="1">
    <citation type="submission" date="2022-10" db="EMBL/GenBank/DDBJ databases">
        <title>Mechanism of multi-heavy metal repair in Cytobacillus Firmus M7.</title>
        <authorList>
            <person name="Li X."/>
            <person name="Yu C."/>
        </authorList>
    </citation>
    <scope>NUCLEOTIDE SEQUENCE</scope>
    <source>
        <strain evidence="2">M7</strain>
    </source>
</reference>
<dbReference type="Pfam" id="PF21818">
    <property type="entry name" value="DUF6884"/>
    <property type="match status" value="1"/>
</dbReference>
<organism evidence="2 3">
    <name type="scientific">Cytobacillus firmus</name>
    <name type="common">Bacillus firmus</name>
    <dbReference type="NCBI Taxonomy" id="1399"/>
    <lineage>
        <taxon>Bacteria</taxon>
        <taxon>Bacillati</taxon>
        <taxon>Bacillota</taxon>
        <taxon>Bacilli</taxon>
        <taxon>Bacillales</taxon>
        <taxon>Bacillaceae</taxon>
        <taxon>Cytobacillus</taxon>
    </lineage>
</organism>
<dbReference type="Proteomes" id="UP001163104">
    <property type="component" value="Chromosome"/>
</dbReference>
<dbReference type="EMBL" id="CP107027">
    <property type="protein sequence ID" value="UYG95340.1"/>
    <property type="molecule type" value="Genomic_DNA"/>
</dbReference>
<accession>A0AA46PQ35</accession>
<evidence type="ECO:0000313" key="2">
    <source>
        <dbReference type="EMBL" id="UYG95340.1"/>
    </source>
</evidence>
<dbReference type="InterPro" id="IPR049251">
    <property type="entry name" value="DUF6884"/>
</dbReference>
<name>A0AA46PQ35_CYTFI</name>